<name>A0A2K3M9Q0_TRIPR</name>
<gene>
    <name evidence="2" type="ORF">L195_g043588</name>
</gene>
<evidence type="ECO:0000256" key="1">
    <source>
        <dbReference type="SAM" id="SignalP"/>
    </source>
</evidence>
<feature type="chain" id="PRO_5014474603" evidence="1">
    <location>
        <begin position="22"/>
        <end position="101"/>
    </location>
</feature>
<reference evidence="2 3" key="2">
    <citation type="journal article" date="2017" name="Front. Plant Sci.">
        <title>Gene Classification and Mining of Molecular Markers Useful in Red Clover (Trifolium pratense) Breeding.</title>
        <authorList>
            <person name="Istvanek J."/>
            <person name="Dluhosova J."/>
            <person name="Dluhos P."/>
            <person name="Patkova L."/>
            <person name="Nedelnik J."/>
            <person name="Repkova J."/>
        </authorList>
    </citation>
    <scope>NUCLEOTIDE SEQUENCE [LARGE SCALE GENOMIC DNA]</scope>
    <source>
        <strain evidence="3">cv. Tatra</strain>
        <tissue evidence="2">Young leaves</tissue>
    </source>
</reference>
<accession>A0A2K3M9Q0</accession>
<comment type="caution">
    <text evidence="2">The sequence shown here is derived from an EMBL/GenBank/DDBJ whole genome shotgun (WGS) entry which is preliminary data.</text>
</comment>
<protein>
    <submittedName>
        <fullName evidence="2">Uncharacterized protein</fullName>
    </submittedName>
</protein>
<evidence type="ECO:0000313" key="2">
    <source>
        <dbReference type="EMBL" id="PNX87499.1"/>
    </source>
</evidence>
<dbReference type="Proteomes" id="UP000236291">
    <property type="component" value="Unassembled WGS sequence"/>
</dbReference>
<organism evidence="2 3">
    <name type="scientific">Trifolium pratense</name>
    <name type="common">Red clover</name>
    <dbReference type="NCBI Taxonomy" id="57577"/>
    <lineage>
        <taxon>Eukaryota</taxon>
        <taxon>Viridiplantae</taxon>
        <taxon>Streptophyta</taxon>
        <taxon>Embryophyta</taxon>
        <taxon>Tracheophyta</taxon>
        <taxon>Spermatophyta</taxon>
        <taxon>Magnoliopsida</taxon>
        <taxon>eudicotyledons</taxon>
        <taxon>Gunneridae</taxon>
        <taxon>Pentapetalae</taxon>
        <taxon>rosids</taxon>
        <taxon>fabids</taxon>
        <taxon>Fabales</taxon>
        <taxon>Fabaceae</taxon>
        <taxon>Papilionoideae</taxon>
        <taxon>50 kb inversion clade</taxon>
        <taxon>NPAAA clade</taxon>
        <taxon>Hologalegina</taxon>
        <taxon>IRL clade</taxon>
        <taxon>Trifolieae</taxon>
        <taxon>Trifolium</taxon>
    </lineage>
</organism>
<proteinExistence type="predicted"/>
<dbReference type="EMBL" id="ASHM01053989">
    <property type="protein sequence ID" value="PNX87499.1"/>
    <property type="molecule type" value="Genomic_DNA"/>
</dbReference>
<keyword evidence="1" id="KW-0732">Signal</keyword>
<sequence length="101" mass="11449">MFSPSILGGVCDLLIAILARLRECCTFMRTHTCEALFRLFPEVPLLVVEEKTRYVARWYERMFCKVCLACPQFTPVSEIGEEIALGIAKMPSQTRGLFDGI</sequence>
<feature type="signal peptide" evidence="1">
    <location>
        <begin position="1"/>
        <end position="21"/>
    </location>
</feature>
<reference evidence="2 3" key="1">
    <citation type="journal article" date="2014" name="Am. J. Bot.">
        <title>Genome assembly and annotation for red clover (Trifolium pratense; Fabaceae).</title>
        <authorList>
            <person name="Istvanek J."/>
            <person name="Jaros M."/>
            <person name="Krenek A."/>
            <person name="Repkova J."/>
        </authorList>
    </citation>
    <scope>NUCLEOTIDE SEQUENCE [LARGE SCALE GENOMIC DNA]</scope>
    <source>
        <strain evidence="3">cv. Tatra</strain>
        <tissue evidence="2">Young leaves</tissue>
    </source>
</reference>
<evidence type="ECO:0000313" key="3">
    <source>
        <dbReference type="Proteomes" id="UP000236291"/>
    </source>
</evidence>
<dbReference type="AlphaFoldDB" id="A0A2K3M9Q0"/>